<feature type="compositionally biased region" description="Polar residues" evidence="7">
    <location>
        <begin position="105"/>
        <end position="119"/>
    </location>
</feature>
<feature type="domain" description="C3H1-type" evidence="8">
    <location>
        <begin position="141"/>
        <end position="169"/>
    </location>
</feature>
<feature type="region of interest" description="Disordered" evidence="7">
    <location>
        <begin position="283"/>
        <end position="368"/>
    </location>
</feature>
<sequence>MPSYALNQCIDLDEVLSKQFLSLDLREPPKTSALHASSVGYRKPGTSCSPSSGSGLSPLGTESVSLTSSHWRQSREHSPSSRWNKMSFWTERSVSMVESNTGGFSWASSETSHGQQAAVTPNSFSVTSSASSGAAPTPSSRYKTELCRTYTERGTCKYGAKCQFAHGQEELRDLNRHPKYKTEPCRTFHSIGFCPYGIRCHFVHNNEDDLAHARPKNQTSRPPAQRPPLLKQSFSFAGFPSNPAPLDLSLPPPFLRAPSVSSPNSATISDLLSLAFPDLDRAGDLEQAPEPQPQFLPSPDSGCSNCGLTPTLSPSHNPLGQTEGCLRRSPGAGSSMGGRCLSHTSLSDQESGTGSSASSLSGSDSSCSYDAPGRRLPIFSQLSVPDEGFFSESSNGTSFFL</sequence>
<dbReference type="FunFam" id="4.10.1000.10:FF:000001">
    <property type="entry name" value="zinc finger CCCH domain-containing protein 15-like"/>
    <property type="match status" value="1"/>
</dbReference>
<evidence type="ECO:0000256" key="6">
    <source>
        <dbReference type="RuleBase" id="RU369014"/>
    </source>
</evidence>
<gene>
    <name evidence="10" type="primary">LOC115815713</name>
</gene>
<feature type="region of interest" description="Disordered" evidence="7">
    <location>
        <begin position="212"/>
        <end position="236"/>
    </location>
</feature>
<dbReference type="Gene3D" id="4.10.1000.10">
    <property type="entry name" value="Zinc finger, CCCH-type"/>
    <property type="match status" value="2"/>
</dbReference>
<comment type="subunit">
    <text evidence="6">Associates with the cytoplasmic CCR4-NOT deadenylase complex to trigger ARE-containing mRNA deadenylation and decay processes.</text>
</comment>
<reference evidence="10" key="1">
    <citation type="submission" date="2025-08" db="UniProtKB">
        <authorList>
            <consortium name="RefSeq"/>
        </authorList>
    </citation>
    <scope>IDENTIFICATION</scope>
</reference>
<dbReference type="Proteomes" id="UP000504632">
    <property type="component" value="Chromosome 6"/>
</dbReference>
<feature type="domain" description="C3H1-type" evidence="8">
    <location>
        <begin position="179"/>
        <end position="207"/>
    </location>
</feature>
<evidence type="ECO:0000256" key="4">
    <source>
        <dbReference type="ARBA" id="ARBA00022833"/>
    </source>
</evidence>
<organism evidence="9 10">
    <name type="scientific">Chanos chanos</name>
    <name type="common">Milkfish</name>
    <name type="synonym">Mugil chanos</name>
    <dbReference type="NCBI Taxonomy" id="29144"/>
    <lineage>
        <taxon>Eukaryota</taxon>
        <taxon>Metazoa</taxon>
        <taxon>Chordata</taxon>
        <taxon>Craniata</taxon>
        <taxon>Vertebrata</taxon>
        <taxon>Euteleostomi</taxon>
        <taxon>Actinopterygii</taxon>
        <taxon>Neopterygii</taxon>
        <taxon>Teleostei</taxon>
        <taxon>Ostariophysi</taxon>
        <taxon>Gonorynchiformes</taxon>
        <taxon>Chanidae</taxon>
        <taxon>Chanos</taxon>
    </lineage>
</organism>
<evidence type="ECO:0000313" key="10">
    <source>
        <dbReference type="RefSeq" id="XP_030634565.1"/>
    </source>
</evidence>
<feature type="region of interest" description="Disordered" evidence="7">
    <location>
        <begin position="105"/>
        <end position="142"/>
    </location>
</feature>
<dbReference type="InterPro" id="IPR036855">
    <property type="entry name" value="Znf_CCCH_sf"/>
</dbReference>
<keyword evidence="3 5" id="KW-0863">Zinc-finger</keyword>
<dbReference type="GeneID" id="115815713"/>
<dbReference type="GO" id="GO:0061158">
    <property type="term" value="P:3'-UTR-mediated mRNA destabilization"/>
    <property type="evidence" value="ECO:0007669"/>
    <property type="project" value="UniProtKB-UniRule"/>
</dbReference>
<keyword evidence="6" id="KW-0539">Nucleus</keyword>
<feature type="compositionally biased region" description="Low complexity" evidence="7">
    <location>
        <begin position="120"/>
        <end position="140"/>
    </location>
</feature>
<evidence type="ECO:0000256" key="7">
    <source>
        <dbReference type="SAM" id="MobiDB-lite"/>
    </source>
</evidence>
<dbReference type="FunFam" id="4.10.1000.10:FF:000002">
    <property type="entry name" value="Zinc finger protein 36, C3H1 type-like 1"/>
    <property type="match status" value="1"/>
</dbReference>
<keyword evidence="2 6" id="KW-0677">Repeat</keyword>
<dbReference type="PANTHER" id="PTHR12547">
    <property type="entry name" value="CCCH ZINC FINGER/TIS11-RELATED"/>
    <property type="match status" value="1"/>
</dbReference>
<dbReference type="InterPro" id="IPR000571">
    <property type="entry name" value="Znf_CCCH"/>
</dbReference>
<dbReference type="InParanoid" id="A0A6J2VNQ1"/>
<evidence type="ECO:0000256" key="5">
    <source>
        <dbReference type="PROSITE-ProRule" id="PRU00723"/>
    </source>
</evidence>
<keyword evidence="1 5" id="KW-0479">Metal-binding</keyword>
<dbReference type="GO" id="GO:1990904">
    <property type="term" value="C:ribonucleoprotein complex"/>
    <property type="evidence" value="ECO:0007669"/>
    <property type="project" value="UniProtKB-KW"/>
</dbReference>
<feature type="region of interest" description="Disordered" evidence="7">
    <location>
        <begin position="33"/>
        <end position="82"/>
    </location>
</feature>
<evidence type="ECO:0000256" key="1">
    <source>
        <dbReference type="ARBA" id="ARBA00022723"/>
    </source>
</evidence>
<dbReference type="GO" id="GO:0005634">
    <property type="term" value="C:nucleus"/>
    <property type="evidence" value="ECO:0007669"/>
    <property type="project" value="UniProtKB-SubCell"/>
</dbReference>
<dbReference type="FunCoup" id="A0A6J2VNQ1">
    <property type="interactions" value="22"/>
</dbReference>
<feature type="compositionally biased region" description="Low complexity" evidence="7">
    <location>
        <begin position="44"/>
        <end position="63"/>
    </location>
</feature>
<evidence type="ECO:0000259" key="8">
    <source>
        <dbReference type="PROSITE" id="PS50103"/>
    </source>
</evidence>
<keyword evidence="6" id="KW-0687">Ribonucleoprotein</keyword>
<dbReference type="AlphaFoldDB" id="A0A6J2VNQ1"/>
<dbReference type="RefSeq" id="XP_030634565.1">
    <property type="nucleotide sequence ID" value="XM_030778705.1"/>
</dbReference>
<feature type="compositionally biased region" description="Polar residues" evidence="7">
    <location>
        <begin position="301"/>
        <end position="320"/>
    </location>
</feature>
<name>A0A6J2VNQ1_CHACN</name>
<dbReference type="GO" id="GO:1900153">
    <property type="term" value="P:positive regulation of nuclear-transcribed mRNA catabolic process, deadenylation-dependent decay"/>
    <property type="evidence" value="ECO:0007669"/>
    <property type="project" value="UniProtKB-UniRule"/>
</dbReference>
<evidence type="ECO:0000256" key="2">
    <source>
        <dbReference type="ARBA" id="ARBA00022737"/>
    </source>
</evidence>
<feature type="zinc finger region" description="C3H1-type" evidence="5">
    <location>
        <begin position="141"/>
        <end position="169"/>
    </location>
</feature>
<dbReference type="OrthoDB" id="410307at2759"/>
<dbReference type="SUPFAM" id="SSF90229">
    <property type="entry name" value="CCCH zinc finger"/>
    <property type="match status" value="2"/>
</dbReference>
<comment type="subcellular location">
    <subcellularLocation>
        <location evidence="6">Nucleus</location>
    </subcellularLocation>
    <subcellularLocation>
        <location evidence="6">Cytoplasm</location>
    </subcellularLocation>
</comment>
<evidence type="ECO:0000313" key="9">
    <source>
        <dbReference type="Proteomes" id="UP000504632"/>
    </source>
</evidence>
<keyword evidence="6" id="KW-0963">Cytoplasm</keyword>
<dbReference type="GO" id="GO:0035925">
    <property type="term" value="F:mRNA 3'-UTR AU-rich region binding"/>
    <property type="evidence" value="ECO:0007669"/>
    <property type="project" value="UniProtKB-UniRule"/>
</dbReference>
<protein>
    <recommendedName>
        <fullName evidence="6">mRNA decay activator protein ZFP36</fullName>
    </recommendedName>
    <alternativeName>
        <fullName evidence="6">Zinc finger protein 36</fullName>
    </alternativeName>
</protein>
<dbReference type="GO" id="GO:0008270">
    <property type="term" value="F:zinc ion binding"/>
    <property type="evidence" value="ECO:0007669"/>
    <property type="project" value="UniProtKB-KW"/>
</dbReference>
<feature type="zinc finger region" description="C3H1-type" evidence="5">
    <location>
        <begin position="179"/>
        <end position="207"/>
    </location>
</feature>
<keyword evidence="9" id="KW-1185">Reference proteome</keyword>
<dbReference type="PANTHER" id="PTHR12547:SF177">
    <property type="entry name" value="MRNA DECAY ACTIVATOR PROTEIN ZFP36"/>
    <property type="match status" value="1"/>
</dbReference>
<proteinExistence type="predicted"/>
<dbReference type="SMART" id="SM00356">
    <property type="entry name" value="ZnF_C3H1"/>
    <property type="match status" value="2"/>
</dbReference>
<evidence type="ECO:0000256" key="3">
    <source>
        <dbReference type="ARBA" id="ARBA00022771"/>
    </source>
</evidence>
<dbReference type="PROSITE" id="PS50103">
    <property type="entry name" value="ZF_C3H1"/>
    <property type="match status" value="2"/>
</dbReference>
<dbReference type="Pfam" id="PF00642">
    <property type="entry name" value="zf-CCCH"/>
    <property type="match status" value="2"/>
</dbReference>
<dbReference type="InterPro" id="IPR045877">
    <property type="entry name" value="ZFP36-like"/>
</dbReference>
<dbReference type="GO" id="GO:0005737">
    <property type="term" value="C:cytoplasm"/>
    <property type="evidence" value="ECO:0007669"/>
    <property type="project" value="UniProtKB-SubCell"/>
</dbReference>
<keyword evidence="4 5" id="KW-0862">Zinc</keyword>
<feature type="compositionally biased region" description="Low complexity" evidence="7">
    <location>
        <begin position="347"/>
        <end position="368"/>
    </location>
</feature>
<accession>A0A6J2VNQ1</accession>
<comment type="function">
    <text evidence="6">Zinc-finger RNA-binding protein that destabilizes several cytoplasmic AU-rich element (ARE)-containing mRNA transcripts by promoting their poly(A) tail removal or deadenylation, and hence provide a mechanism for attenuating protein synthesis. Acts as a 3'-untranslated region (UTR) ARE mRNA-binding adapter protein to communicate signaling events to the mRNA decay machinery. Functions by recruiting the CCR4-NOT deadenylase complex and probably other components of the cytoplasmic RNA decay machinery to the bound ARE-containing mRNAs, and hence promotes ARE-mediated mRNA deadenylation and decay processes. Binds to 3'-UTR ARE of numerous mRNAs.</text>
</comment>